<dbReference type="GO" id="GO:0003824">
    <property type="term" value="F:catalytic activity"/>
    <property type="evidence" value="ECO:0007669"/>
    <property type="project" value="InterPro"/>
</dbReference>
<name>A0A8H7IJA3_9AGAM</name>
<accession>A0A8H7IJA3</accession>
<dbReference type="EMBL" id="JACYCF010000002">
    <property type="protein sequence ID" value="KAF8759510.1"/>
    <property type="molecule type" value="Genomic_DNA"/>
</dbReference>
<dbReference type="InterPro" id="IPR014811">
    <property type="entry name" value="ArgoL1"/>
</dbReference>
<dbReference type="AlphaFoldDB" id="A0A8H7IJA3"/>
<dbReference type="InterPro" id="IPR001736">
    <property type="entry name" value="PLipase_D/transphosphatidylase"/>
</dbReference>
<evidence type="ECO:0000313" key="3">
    <source>
        <dbReference type="EMBL" id="KAF8759510.1"/>
    </source>
</evidence>
<dbReference type="PANTHER" id="PTHR22891">
    <property type="entry name" value="EUKARYOTIC TRANSLATION INITIATION FACTOR 2C"/>
    <property type="match status" value="1"/>
</dbReference>
<dbReference type="Proteomes" id="UP000614334">
    <property type="component" value="Unassembled WGS sequence"/>
</dbReference>
<evidence type="ECO:0000259" key="2">
    <source>
        <dbReference type="PROSITE" id="PS50822"/>
    </source>
</evidence>
<dbReference type="InterPro" id="IPR036085">
    <property type="entry name" value="PAZ_dom_sf"/>
</dbReference>
<dbReference type="Pfam" id="PF08699">
    <property type="entry name" value="ArgoL1"/>
    <property type="match status" value="1"/>
</dbReference>
<sequence>MRFLVPRRFDEGWGTWHAKVYLVDDEVLLSGANLNSSYFTNRQDRYIHFTRSPDIADYLVRLLRVFAGYSSTLRATSESSLGYALDWPRHDSSRYSFANLAKEEINNFQTGVRCTKPQDDTGNQVVVFPMVQSGVLGIHEEERCLHALFDLLDSEELLETPLVEITSGYFALYGPYQDRAVASKADYRVVAASPSANGFLGSKGFLVEYLRVTPFLNEDSGIVFSLHTDNGMKIKGLSYENGVELAGLIMPKNEILNIKKNTSKVDEHTFASPERRVSLITQAIVALVGAPPPLLPLSPSSFVNYPSAAAMRDTSNATNLFGVPPRSPGTQGRQVQWHHYDVTIEEADGVPVDLPPPRNREIIDRLQAREAAIFRPRGVYDGRKNLFSINQFSFHPAGEFEVDTSGRPNTRRPGRRRVVKLKFAGLINMSALDPLMGGRVGIDQADATQIAVTALNYVIRMAPVTNSDYPLKGSSFFMDIPGVSKDLKRGFKLYRGFFQSVRPAIGRMLVNIDVATGVVFRPISVLDFVMEFLKLRDPRELGQLQEAQLISLTRVLKGDGQQVSVSQHMRDAHGARVQYPRAPCVIINRDAAFPMEFLEIAPHQILKRPVPPDLTPDVLNFSTQRPDQRIRQITQGFQQLQYNQSDYLRGAGVQVDREPVTVQARNVSNGTWNMVRKTMFKPAKVGCWAIALFAQQGGNALGSRLAKRLAQVMKERGILVLDDEPVVSSSPCMTFLLWSLTQLGKDALQRTWSLKGHPMLKGEDPRNLNPGRDQTLGDCEMGVATQCVVGSKYAGQRNDDQYLNNLVLKVHAKLGGTNFIPRQAFQWDRPTMVMGGDVSHPPPGSRGHPSISAVVGSMDINSCQYAADSNVQASREERITGLKRTTISLVKAFAAANRNTPPQHILFFRDGLSEGQFDAFEELRIQPKLTFVCVGKGHHVRLFGDQQNVDRSGNCQPGTVVDQGITHPAIWDFYLQSHPGLKGTSSPSHYTVLLDEMGYSSDKLQSVAHALCHIYARSTRSVSIPAPVYYADIISARGNFHFTPDVHLSDDGDVDYTEQHYQQAWRPLHANQRQRMYYM</sequence>
<proteinExistence type="predicted"/>
<dbReference type="InterPro" id="IPR032472">
    <property type="entry name" value="ArgoL2"/>
</dbReference>
<dbReference type="Gene3D" id="3.30.420.10">
    <property type="entry name" value="Ribonuclease H-like superfamily/Ribonuclease H"/>
    <property type="match status" value="1"/>
</dbReference>
<dbReference type="Pfam" id="PF16486">
    <property type="entry name" value="ArgoN"/>
    <property type="match status" value="1"/>
</dbReference>
<dbReference type="Pfam" id="PF16487">
    <property type="entry name" value="ArgoMid"/>
    <property type="match status" value="1"/>
</dbReference>
<dbReference type="InterPro" id="IPR003165">
    <property type="entry name" value="Piwi"/>
</dbReference>
<dbReference type="Pfam" id="PF02171">
    <property type="entry name" value="Piwi"/>
    <property type="match status" value="1"/>
</dbReference>
<dbReference type="PROSITE" id="PS50822">
    <property type="entry name" value="PIWI"/>
    <property type="match status" value="1"/>
</dbReference>
<dbReference type="InterPro" id="IPR036397">
    <property type="entry name" value="RNaseH_sf"/>
</dbReference>
<dbReference type="GO" id="GO:0003676">
    <property type="term" value="F:nucleic acid binding"/>
    <property type="evidence" value="ECO:0007669"/>
    <property type="project" value="InterPro"/>
</dbReference>
<evidence type="ECO:0000313" key="4">
    <source>
        <dbReference type="Proteomes" id="UP000614334"/>
    </source>
</evidence>
<evidence type="ECO:0000259" key="1">
    <source>
        <dbReference type="PROSITE" id="PS50035"/>
    </source>
</evidence>
<dbReference type="InterPro" id="IPR032473">
    <property type="entry name" value="Argonaute_Mid_dom"/>
</dbReference>
<reference evidence="3" key="1">
    <citation type="submission" date="2020-09" db="EMBL/GenBank/DDBJ databases">
        <title>Comparative genome analyses of four rice-infecting Rhizoctonia solani isolates reveal extensive enrichment of homogalacturonan modification genes.</title>
        <authorList>
            <person name="Lee D.-Y."/>
            <person name="Jeon J."/>
            <person name="Kim K.-T."/>
            <person name="Cheong K."/>
            <person name="Song H."/>
            <person name="Choi G."/>
            <person name="Ko J."/>
            <person name="Opiyo S.O."/>
            <person name="Zuo S."/>
            <person name="Madhav S."/>
            <person name="Lee Y.-H."/>
            <person name="Wang G.-L."/>
        </authorList>
    </citation>
    <scope>NUCLEOTIDE SEQUENCE</scope>
    <source>
        <strain evidence="3">AG1-IA B2</strain>
    </source>
</reference>
<dbReference type="SUPFAM" id="SSF101690">
    <property type="entry name" value="PAZ domain"/>
    <property type="match status" value="1"/>
</dbReference>
<gene>
    <name evidence="3" type="ORF">RHS01_01889</name>
</gene>
<dbReference type="Gene3D" id="2.170.260.10">
    <property type="entry name" value="paz domain"/>
    <property type="match status" value="1"/>
</dbReference>
<dbReference type="SUPFAM" id="SSF53098">
    <property type="entry name" value="Ribonuclease H-like"/>
    <property type="match status" value="1"/>
</dbReference>
<comment type="caution">
    <text evidence="3">The sequence shown here is derived from an EMBL/GenBank/DDBJ whole genome shotgun (WGS) entry which is preliminary data.</text>
</comment>
<protein>
    <submittedName>
        <fullName evidence="3">Argonaute family</fullName>
    </submittedName>
</protein>
<dbReference type="InterPro" id="IPR032474">
    <property type="entry name" value="Argonaute_N"/>
</dbReference>
<dbReference type="SUPFAM" id="SSF56024">
    <property type="entry name" value="Phospholipase D/nuclease"/>
    <property type="match status" value="1"/>
</dbReference>
<dbReference type="SMART" id="SM01163">
    <property type="entry name" value="DUF1785"/>
    <property type="match status" value="1"/>
</dbReference>
<dbReference type="Gene3D" id="3.40.50.2300">
    <property type="match status" value="1"/>
</dbReference>
<dbReference type="CDD" id="cd02846">
    <property type="entry name" value="PAZ_argonaute_like"/>
    <property type="match status" value="1"/>
</dbReference>
<feature type="domain" description="PLD phosphodiesterase" evidence="1">
    <location>
        <begin position="17"/>
        <end position="38"/>
    </location>
</feature>
<dbReference type="PROSITE" id="PS50035">
    <property type="entry name" value="PLD"/>
    <property type="match status" value="1"/>
</dbReference>
<feature type="domain" description="Piwi" evidence="2">
    <location>
        <begin position="780"/>
        <end position="1035"/>
    </location>
</feature>
<dbReference type="SMART" id="SM00950">
    <property type="entry name" value="Piwi"/>
    <property type="match status" value="1"/>
</dbReference>
<dbReference type="Gene3D" id="3.30.870.10">
    <property type="entry name" value="Endonuclease Chain A"/>
    <property type="match status" value="2"/>
</dbReference>
<dbReference type="InterPro" id="IPR012337">
    <property type="entry name" value="RNaseH-like_sf"/>
</dbReference>
<dbReference type="Pfam" id="PF16488">
    <property type="entry name" value="ArgoL2"/>
    <property type="match status" value="1"/>
</dbReference>
<organism evidence="3 4">
    <name type="scientific">Rhizoctonia solani</name>
    <dbReference type="NCBI Taxonomy" id="456999"/>
    <lineage>
        <taxon>Eukaryota</taxon>
        <taxon>Fungi</taxon>
        <taxon>Dikarya</taxon>
        <taxon>Basidiomycota</taxon>
        <taxon>Agaricomycotina</taxon>
        <taxon>Agaricomycetes</taxon>
        <taxon>Cantharellales</taxon>
        <taxon>Ceratobasidiaceae</taxon>
        <taxon>Rhizoctonia</taxon>
    </lineage>
</organism>